<protein>
    <submittedName>
        <fullName evidence="12">NADH-quinone oxidoreductase subunit F</fullName>
    </submittedName>
</protein>
<keyword evidence="5" id="KW-0285">Flavoprotein</keyword>
<dbReference type="GO" id="GO:0046872">
    <property type="term" value="F:metal ion binding"/>
    <property type="evidence" value="ECO:0007669"/>
    <property type="project" value="UniProtKB-KW"/>
</dbReference>
<evidence type="ECO:0000313" key="12">
    <source>
        <dbReference type="EMBL" id="UPU46626.1"/>
    </source>
</evidence>
<dbReference type="Pfam" id="PF10589">
    <property type="entry name" value="NADH_4Fe-4S"/>
    <property type="match status" value="1"/>
</dbReference>
<evidence type="ECO:0000313" key="13">
    <source>
        <dbReference type="Proteomes" id="UP000831484"/>
    </source>
</evidence>
<dbReference type="Gene3D" id="3.40.50.11540">
    <property type="entry name" value="NADH-ubiquinone oxidoreductase 51kDa subunit"/>
    <property type="match status" value="1"/>
</dbReference>
<dbReference type="PANTHER" id="PTHR11780:SF10">
    <property type="entry name" value="NADH DEHYDROGENASE [UBIQUINONE] FLAVOPROTEIN 1, MITOCHONDRIAL"/>
    <property type="match status" value="1"/>
</dbReference>
<dbReference type="InterPro" id="IPR019575">
    <property type="entry name" value="Nuop51_4Fe4S-bd"/>
</dbReference>
<keyword evidence="9" id="KW-0411">Iron-sulfur</keyword>
<reference evidence="13" key="1">
    <citation type="journal article" date="2022" name="Environ. Microbiol.">
        <title>Functional analysis, diversity, and distribution of carbendazim hydrolases MheI and CbmA, responsible for the initial step in carbendazim degradation.</title>
        <authorList>
            <person name="Zhang M."/>
            <person name="Bai X."/>
            <person name="Li Q."/>
            <person name="Zhang L."/>
            <person name="Zhu Q."/>
            <person name="Gao S."/>
            <person name="Ke Z."/>
            <person name="Jiang M."/>
            <person name="Hu J."/>
            <person name="Qiu J."/>
            <person name="Hong Q."/>
        </authorList>
    </citation>
    <scope>NUCLEOTIDE SEQUENCE [LARGE SCALE GENOMIC DNA]</scope>
    <source>
        <strain evidence="13">djl-6</strain>
    </source>
</reference>
<dbReference type="Gene3D" id="1.20.1440.230">
    <property type="entry name" value="NADH-ubiquinone oxidoreductase 51kDa subunit, iron-sulphur binding domain"/>
    <property type="match status" value="1"/>
</dbReference>
<keyword evidence="13" id="KW-1185">Reference proteome</keyword>
<feature type="domain" description="NADH-ubiquinone oxidoreductase 51kDa subunit FMN-binding" evidence="10">
    <location>
        <begin position="37"/>
        <end position="192"/>
    </location>
</feature>
<dbReference type="InterPro" id="IPR037207">
    <property type="entry name" value="Nuop51_4Fe4S-bd_sf"/>
</dbReference>
<organism evidence="12 13">
    <name type="scientific">Rhodococcus qingshengii JCM 15477</name>
    <dbReference type="NCBI Taxonomy" id="1303681"/>
    <lineage>
        <taxon>Bacteria</taxon>
        <taxon>Bacillati</taxon>
        <taxon>Actinomycetota</taxon>
        <taxon>Actinomycetes</taxon>
        <taxon>Mycobacteriales</taxon>
        <taxon>Nocardiaceae</taxon>
        <taxon>Rhodococcus</taxon>
        <taxon>Rhodococcus erythropolis group</taxon>
    </lineage>
</organism>
<dbReference type="SUPFAM" id="SSF140490">
    <property type="entry name" value="Nqo1C-terminal domain-like"/>
    <property type="match status" value="1"/>
</dbReference>
<keyword evidence="8" id="KW-0408">Iron</keyword>
<dbReference type="RefSeq" id="WP_058037336.1">
    <property type="nucleotide sequence ID" value="NZ_CP096567.1"/>
</dbReference>
<dbReference type="PANTHER" id="PTHR11780">
    <property type="entry name" value="NADH-UBIQUINONE OXIDOREDUCTASE FLAVOPROTEIN 1 NDUFV1"/>
    <property type="match status" value="1"/>
</dbReference>
<evidence type="ECO:0000256" key="9">
    <source>
        <dbReference type="ARBA" id="ARBA00023014"/>
    </source>
</evidence>
<dbReference type="Gene3D" id="3.10.20.600">
    <property type="match status" value="1"/>
</dbReference>
<name>A0AB38RNC8_RHOSG</name>
<evidence type="ECO:0000256" key="7">
    <source>
        <dbReference type="ARBA" id="ARBA00022723"/>
    </source>
</evidence>
<accession>A0AB38RNC8</accession>
<dbReference type="InterPro" id="IPR037225">
    <property type="entry name" value="Nuo51_FMN-bd_sf"/>
</dbReference>
<keyword evidence="6" id="KW-0288">FMN</keyword>
<dbReference type="Pfam" id="PF01512">
    <property type="entry name" value="Complex1_51K"/>
    <property type="match status" value="1"/>
</dbReference>
<dbReference type="InterPro" id="IPR050837">
    <property type="entry name" value="ComplexI_51kDa_subunit"/>
</dbReference>
<dbReference type="AlphaFoldDB" id="A0AB38RNC8"/>
<sequence length="401" mass="42079">MTIGLLAARSPDLATHTALFGPLPNSLQPGTLTCLLADAELAGKGGAAFRTASKLDSVTGRRVVVIANGSEGEPLSQKDAVLLEHAPHLVIDGLLLVAHETSSREIYLYAGERQLRFVRQALEERRSAGFGELPVNLVESPTTFVSGEKSAVIGMIEGGGALPRDRFAHNTSSGLRGRPTVVQNVETLAHIALIARYGPEWFRSRGVNGGVGTMLVTISGDVAVGGVVEVPMGISVAKLVSGYSRTDSAGVRAVLIGGYHGGWIDAVELSATIMSTASLGFVGASPGAGVIHVLDHSRCGLQISADIVQYLAGQSARQCGPCVNGLPRLAQALSEVAYREGRTHSEDSIHYLADLVDGRGACKHPDGTARFVRSSLRVFGRDLRLHADGRCEVGAHMEATP</sequence>
<dbReference type="InterPro" id="IPR011538">
    <property type="entry name" value="Nuo51_FMN-bd"/>
</dbReference>
<dbReference type="SUPFAM" id="SSF142984">
    <property type="entry name" value="Nqo1 middle domain-like"/>
    <property type="match status" value="1"/>
</dbReference>
<keyword evidence="4" id="KW-0004">4Fe-4S</keyword>
<comment type="cofactor">
    <cofactor evidence="2">
        <name>[4Fe-4S] cluster</name>
        <dbReference type="ChEBI" id="CHEBI:49883"/>
    </cofactor>
</comment>
<dbReference type="SUPFAM" id="SSF142019">
    <property type="entry name" value="Nqo1 FMN-binding domain-like"/>
    <property type="match status" value="1"/>
</dbReference>
<geneLocation type="plasmid" evidence="12 13">
    <name>pdjl-6-4</name>
</geneLocation>
<dbReference type="GO" id="GO:0051539">
    <property type="term" value="F:4 iron, 4 sulfur cluster binding"/>
    <property type="evidence" value="ECO:0007669"/>
    <property type="project" value="UniProtKB-KW"/>
</dbReference>
<feature type="domain" description="NADH-ubiquinone oxidoreductase 51kDa subunit iron-sulphur binding" evidence="11">
    <location>
        <begin position="305"/>
        <end position="384"/>
    </location>
</feature>
<dbReference type="GO" id="GO:0045333">
    <property type="term" value="P:cellular respiration"/>
    <property type="evidence" value="ECO:0007669"/>
    <property type="project" value="TreeGrafter"/>
</dbReference>
<evidence type="ECO:0000256" key="8">
    <source>
        <dbReference type="ARBA" id="ARBA00023004"/>
    </source>
</evidence>
<evidence type="ECO:0000256" key="3">
    <source>
        <dbReference type="ARBA" id="ARBA00007523"/>
    </source>
</evidence>
<dbReference type="EMBL" id="CP096567">
    <property type="protein sequence ID" value="UPU46626.1"/>
    <property type="molecule type" value="Genomic_DNA"/>
</dbReference>
<proteinExistence type="inferred from homology"/>
<keyword evidence="7" id="KW-0479">Metal-binding</keyword>
<evidence type="ECO:0000256" key="6">
    <source>
        <dbReference type="ARBA" id="ARBA00022643"/>
    </source>
</evidence>
<comment type="similarity">
    <text evidence="3">Belongs to the complex I 51 kDa subunit family.</text>
</comment>
<dbReference type="GO" id="GO:0003954">
    <property type="term" value="F:NADH dehydrogenase activity"/>
    <property type="evidence" value="ECO:0007669"/>
    <property type="project" value="TreeGrafter"/>
</dbReference>
<gene>
    <name evidence="12" type="ORF">M0639_33480</name>
</gene>
<evidence type="ECO:0000256" key="5">
    <source>
        <dbReference type="ARBA" id="ARBA00022630"/>
    </source>
</evidence>
<evidence type="ECO:0000259" key="10">
    <source>
        <dbReference type="Pfam" id="PF01512"/>
    </source>
</evidence>
<comment type="cofactor">
    <cofactor evidence="1">
        <name>FMN</name>
        <dbReference type="ChEBI" id="CHEBI:58210"/>
    </cofactor>
</comment>
<evidence type="ECO:0000256" key="2">
    <source>
        <dbReference type="ARBA" id="ARBA00001966"/>
    </source>
</evidence>
<keyword evidence="12" id="KW-0614">Plasmid</keyword>
<evidence type="ECO:0000256" key="4">
    <source>
        <dbReference type="ARBA" id="ARBA00022485"/>
    </source>
</evidence>
<dbReference type="Proteomes" id="UP000831484">
    <property type="component" value="Plasmid pdjl-6-4"/>
</dbReference>
<evidence type="ECO:0000256" key="1">
    <source>
        <dbReference type="ARBA" id="ARBA00001917"/>
    </source>
</evidence>
<evidence type="ECO:0000259" key="11">
    <source>
        <dbReference type="Pfam" id="PF10589"/>
    </source>
</evidence>